<dbReference type="PANTHER" id="PTHR31900">
    <property type="entry name" value="F-BOX/RNI SUPERFAMILY PROTEIN-RELATED"/>
    <property type="match status" value="1"/>
</dbReference>
<evidence type="ECO:0000259" key="2">
    <source>
        <dbReference type="Pfam" id="PF00646"/>
    </source>
</evidence>
<dbReference type="OMA" id="EHNDGAI"/>
<dbReference type="SUPFAM" id="SSF52047">
    <property type="entry name" value="RNI-like"/>
    <property type="match status" value="1"/>
</dbReference>
<evidence type="ECO:0008006" key="6">
    <source>
        <dbReference type="Google" id="ProtNLM"/>
    </source>
</evidence>
<name>K3XQ37_SETIT</name>
<dbReference type="Gramene" id="KQL06702">
    <property type="protein sequence ID" value="KQL06702"/>
    <property type="gene ID" value="SETIT_004017mg"/>
</dbReference>
<evidence type="ECO:0000313" key="5">
    <source>
        <dbReference type="Proteomes" id="UP000004995"/>
    </source>
</evidence>
<dbReference type="HOGENOM" id="CLU_042723_0_0_1"/>
<dbReference type="Gene3D" id="3.80.10.10">
    <property type="entry name" value="Ribonuclease Inhibitor"/>
    <property type="match status" value="1"/>
</dbReference>
<proteinExistence type="predicted"/>
<dbReference type="SUPFAM" id="SSF81383">
    <property type="entry name" value="F-box domain"/>
    <property type="match status" value="1"/>
</dbReference>
<dbReference type="InterPro" id="IPR001810">
    <property type="entry name" value="F-box_dom"/>
</dbReference>
<dbReference type="EMBL" id="AGNK02003283">
    <property type="status" value="NOT_ANNOTATED_CDS"/>
    <property type="molecule type" value="Genomic_DNA"/>
</dbReference>
<accession>K3XQ37</accession>
<evidence type="ECO:0000313" key="4">
    <source>
        <dbReference type="EnsemblPlants" id="KQL06702"/>
    </source>
</evidence>
<reference evidence="4" key="2">
    <citation type="submission" date="2018-08" db="UniProtKB">
        <authorList>
            <consortium name="EnsemblPlants"/>
        </authorList>
    </citation>
    <scope>IDENTIFICATION</scope>
    <source>
        <strain evidence="4">Yugu1</strain>
    </source>
</reference>
<dbReference type="FunCoup" id="K3XQ37">
    <property type="interactions" value="3"/>
</dbReference>
<keyword evidence="5" id="KW-1185">Reference proteome</keyword>
<feature type="domain" description="F-box/LRR-repeat protein 15/At3g58940/PEG3-like LRR" evidence="3">
    <location>
        <begin position="144"/>
        <end position="263"/>
    </location>
</feature>
<dbReference type="EnsemblPlants" id="KQL06702">
    <property type="protein sequence ID" value="KQL06702"/>
    <property type="gene ID" value="SETIT_004017mg"/>
</dbReference>
<dbReference type="Pfam" id="PF24758">
    <property type="entry name" value="LRR_At5g56370"/>
    <property type="match status" value="1"/>
</dbReference>
<dbReference type="InParanoid" id="K3XQ37"/>
<dbReference type="Proteomes" id="UP000004995">
    <property type="component" value="Unassembled WGS sequence"/>
</dbReference>
<organism evidence="4 5">
    <name type="scientific">Setaria italica</name>
    <name type="common">Foxtail millet</name>
    <name type="synonym">Panicum italicum</name>
    <dbReference type="NCBI Taxonomy" id="4555"/>
    <lineage>
        <taxon>Eukaryota</taxon>
        <taxon>Viridiplantae</taxon>
        <taxon>Streptophyta</taxon>
        <taxon>Embryophyta</taxon>
        <taxon>Tracheophyta</taxon>
        <taxon>Spermatophyta</taxon>
        <taxon>Magnoliopsida</taxon>
        <taxon>Liliopsida</taxon>
        <taxon>Poales</taxon>
        <taxon>Poaceae</taxon>
        <taxon>PACMAD clade</taxon>
        <taxon>Panicoideae</taxon>
        <taxon>Panicodae</taxon>
        <taxon>Paniceae</taxon>
        <taxon>Cenchrinae</taxon>
        <taxon>Setaria</taxon>
    </lineage>
</organism>
<protein>
    <recommendedName>
        <fullName evidence="6">F-box domain-containing protein</fullName>
    </recommendedName>
</protein>
<reference evidence="5" key="1">
    <citation type="journal article" date="2012" name="Nat. Biotechnol.">
        <title>Reference genome sequence of the model plant Setaria.</title>
        <authorList>
            <person name="Bennetzen J.L."/>
            <person name="Schmutz J."/>
            <person name="Wang H."/>
            <person name="Percifield R."/>
            <person name="Hawkins J."/>
            <person name="Pontaroli A.C."/>
            <person name="Estep M."/>
            <person name="Feng L."/>
            <person name="Vaughn J.N."/>
            <person name="Grimwood J."/>
            <person name="Jenkins J."/>
            <person name="Barry K."/>
            <person name="Lindquist E."/>
            <person name="Hellsten U."/>
            <person name="Deshpande S."/>
            <person name="Wang X."/>
            <person name="Wu X."/>
            <person name="Mitros T."/>
            <person name="Triplett J."/>
            <person name="Yang X."/>
            <person name="Ye C.Y."/>
            <person name="Mauro-Herrera M."/>
            <person name="Wang L."/>
            <person name="Li P."/>
            <person name="Sharma M."/>
            <person name="Sharma R."/>
            <person name="Ronald P.C."/>
            <person name="Panaud O."/>
            <person name="Kellogg E.A."/>
            <person name="Brutnell T.P."/>
            <person name="Doust A.N."/>
            <person name="Tuskan G.A."/>
            <person name="Rokhsar D."/>
            <person name="Devos K.M."/>
        </authorList>
    </citation>
    <scope>NUCLEOTIDE SEQUENCE [LARGE SCALE GENOMIC DNA]</scope>
    <source>
        <strain evidence="5">cv. Yugu1</strain>
    </source>
</reference>
<dbReference type="AlphaFoldDB" id="K3XQ37"/>
<feature type="region of interest" description="Disordered" evidence="1">
    <location>
        <begin position="1"/>
        <end position="33"/>
    </location>
</feature>
<evidence type="ECO:0000259" key="3">
    <source>
        <dbReference type="Pfam" id="PF24758"/>
    </source>
</evidence>
<dbReference type="InterPro" id="IPR055411">
    <property type="entry name" value="LRR_FXL15/At3g58940/PEG3-like"/>
</dbReference>
<dbReference type="InterPro" id="IPR036047">
    <property type="entry name" value="F-box-like_dom_sf"/>
</dbReference>
<dbReference type="PANTHER" id="PTHR31900:SF30">
    <property type="entry name" value="SUPERFAMILY PROTEIN, PUTATIVE-RELATED"/>
    <property type="match status" value="1"/>
</dbReference>
<evidence type="ECO:0000256" key="1">
    <source>
        <dbReference type="SAM" id="MobiDB-lite"/>
    </source>
</evidence>
<dbReference type="Pfam" id="PF00646">
    <property type="entry name" value="F-box"/>
    <property type="match status" value="1"/>
</dbReference>
<sequence length="486" mass="55427">MEAQQPTPPAKKVKPSPPRTDAEAGAAGDGEDRFSALDDDALREILARLPLRDAAVTTALSRRWPRVFATLPRLRLDSTTFNARASLGIDYCDDNCRWVDSLDCVLAGREAPVVAFEVDVDIDLLEGYGDWFYSSFREVCRRGALRELRVVNDHVHERYLLPSPVYACETLTSLDLDSCWLRVPGKLTGLRAVRSLRLRNVVAEDADLRRVISRCRAVERLVLDDCHRARNVVIRGPSLKELEIRSYRPLRVKVTKAPGLESAKLILFYDFPDCFWNSYDNSDGEIARKRPDGNKVQELFDFEAMQKREHKKTDEATNIMTFLSGLGCAKELFLNLSYEFAKLSLGLNHNDRGLAKVVSCLLNSSPNLSDLEIHDPYNYDDRRVSSLAPEFWEEHVSTECVQNHLSNITFYRASESFQDCPYIVFSKFLVMRARALKRMSIKYQRSKDHHLYADELETVRGELQQCPRASPGALVEISAVDRLPWY</sequence>
<dbReference type="eggNOG" id="ENOG502SPGC">
    <property type="taxonomic scope" value="Eukaryota"/>
</dbReference>
<dbReference type="InterPro" id="IPR050232">
    <property type="entry name" value="FBL13/AtMIF1-like"/>
</dbReference>
<dbReference type="InterPro" id="IPR032675">
    <property type="entry name" value="LRR_dom_sf"/>
</dbReference>
<feature type="domain" description="F-box" evidence="2">
    <location>
        <begin position="34"/>
        <end position="72"/>
    </location>
</feature>